<evidence type="ECO:0000313" key="9">
    <source>
        <dbReference type="Proteomes" id="UP000464378"/>
    </source>
</evidence>
<dbReference type="EMBL" id="LR593887">
    <property type="protein sequence ID" value="VTS04638.1"/>
    <property type="molecule type" value="Genomic_DNA"/>
</dbReference>
<evidence type="ECO:0000256" key="6">
    <source>
        <dbReference type="HAMAP-Rule" id="MF_01007"/>
    </source>
</evidence>
<dbReference type="InterPro" id="IPR029063">
    <property type="entry name" value="SAM-dependent_MTases_sf"/>
</dbReference>
<comment type="catalytic activity">
    <reaction evidence="6">
        <text>cytidine(1402) in 16S rRNA + S-adenosyl-L-methionine = N(4)-methylcytidine(1402) in 16S rRNA + S-adenosyl-L-homocysteine + H(+)</text>
        <dbReference type="Rhea" id="RHEA:42928"/>
        <dbReference type="Rhea" id="RHEA-COMP:10286"/>
        <dbReference type="Rhea" id="RHEA-COMP:10287"/>
        <dbReference type="ChEBI" id="CHEBI:15378"/>
        <dbReference type="ChEBI" id="CHEBI:57856"/>
        <dbReference type="ChEBI" id="CHEBI:59789"/>
        <dbReference type="ChEBI" id="CHEBI:74506"/>
        <dbReference type="ChEBI" id="CHEBI:82748"/>
        <dbReference type="EC" id="2.1.1.199"/>
    </reaction>
</comment>
<evidence type="ECO:0000256" key="4">
    <source>
        <dbReference type="ARBA" id="ARBA00022679"/>
    </source>
</evidence>
<dbReference type="SUPFAM" id="SSF81799">
    <property type="entry name" value="Putative methyltransferase TM0872, insert domain"/>
    <property type="match status" value="1"/>
</dbReference>
<dbReference type="KEGG" id="tim:GMBLW1_03250"/>
<feature type="binding site" evidence="6">
    <location>
        <begin position="52"/>
        <end position="54"/>
    </location>
    <ligand>
        <name>S-adenosyl-L-methionine</name>
        <dbReference type="ChEBI" id="CHEBI:59789"/>
    </ligand>
</feature>
<dbReference type="InterPro" id="IPR002903">
    <property type="entry name" value="RsmH"/>
</dbReference>
<evidence type="ECO:0000256" key="1">
    <source>
        <dbReference type="ARBA" id="ARBA00010396"/>
    </source>
</evidence>
<feature type="compositionally biased region" description="Basic residues" evidence="7">
    <location>
        <begin position="1"/>
        <end position="11"/>
    </location>
</feature>
<dbReference type="SUPFAM" id="SSF53335">
    <property type="entry name" value="S-adenosyl-L-methionine-dependent methyltransferases"/>
    <property type="match status" value="1"/>
</dbReference>
<dbReference type="PIRSF" id="PIRSF004486">
    <property type="entry name" value="MraW"/>
    <property type="match status" value="1"/>
</dbReference>
<proteinExistence type="inferred from homology"/>
<dbReference type="PANTHER" id="PTHR11265:SF0">
    <property type="entry name" value="12S RRNA N4-METHYLCYTIDINE METHYLTRANSFERASE"/>
    <property type="match status" value="1"/>
</dbReference>
<sequence length="328" mass="36354">MKPRRPYRRPRPGNAPRSTPQGEHVPVMLAEVLSALGELNAKTVVDCTLGYAGHSSELLRRVGPTGKLVAFDFDPQNIAAAETRLSTIGHPFSLHHGNYAGLVQALAGEEIFQIDGVLADLGMSSMQVDDPQRGFSFMREGPLDMRMDPTRGKTAGELLATIPLDELTTALTELGDEPQAEKIARAIVNERKSRSFQTTTELREFILQAAPVKLEFQAAKRPVPEWQQRIRPVARVFQTLRILVNRELANLTALLRAMPGLLKPGGRIVLISFHSGEDRIIKQAFRDGQRAGVYSTISEEPIRPGHAERFSNPRSRSAKLRWAERAMA</sequence>
<organism evidence="8">
    <name type="scientific">Tuwongella immobilis</name>
    <dbReference type="NCBI Taxonomy" id="692036"/>
    <lineage>
        <taxon>Bacteria</taxon>
        <taxon>Pseudomonadati</taxon>
        <taxon>Planctomycetota</taxon>
        <taxon>Planctomycetia</taxon>
        <taxon>Gemmatales</taxon>
        <taxon>Gemmataceae</taxon>
        <taxon>Tuwongella</taxon>
    </lineage>
</organism>
<feature type="binding site" evidence="6">
    <location>
        <position position="120"/>
    </location>
    <ligand>
        <name>S-adenosyl-L-methionine</name>
        <dbReference type="ChEBI" id="CHEBI:59789"/>
    </ligand>
</feature>
<dbReference type="Gene3D" id="3.40.50.150">
    <property type="entry name" value="Vaccinia Virus protein VP39"/>
    <property type="match status" value="1"/>
</dbReference>
<accession>A0A6C2YRM2</accession>
<keyword evidence="2 6" id="KW-0698">rRNA processing</keyword>
<dbReference type="EC" id="2.1.1.199" evidence="6"/>
<evidence type="ECO:0000256" key="3">
    <source>
        <dbReference type="ARBA" id="ARBA00022603"/>
    </source>
</evidence>
<keyword evidence="4 6" id="KW-0808">Transferase</keyword>
<dbReference type="PANTHER" id="PTHR11265">
    <property type="entry name" value="S-ADENOSYL-METHYLTRANSFERASE MRAW"/>
    <property type="match status" value="1"/>
</dbReference>
<gene>
    <name evidence="6" type="primary">rsmH</name>
    <name evidence="8" type="ORF">GMBLW1_03250</name>
</gene>
<dbReference type="InterPro" id="IPR023397">
    <property type="entry name" value="SAM-dep_MeTrfase_MraW_recog"/>
</dbReference>
<feature type="binding site" evidence="6">
    <location>
        <position position="99"/>
    </location>
    <ligand>
        <name>S-adenosyl-L-methionine</name>
        <dbReference type="ChEBI" id="CHEBI:59789"/>
    </ligand>
</feature>
<comment type="subcellular location">
    <subcellularLocation>
        <location evidence="6">Cytoplasm</location>
    </subcellularLocation>
</comment>
<dbReference type="GO" id="GO:0005737">
    <property type="term" value="C:cytoplasm"/>
    <property type="evidence" value="ECO:0007669"/>
    <property type="project" value="UniProtKB-SubCell"/>
</dbReference>
<evidence type="ECO:0000313" key="8">
    <source>
        <dbReference type="EMBL" id="VIP03635.1"/>
    </source>
</evidence>
<keyword evidence="6" id="KW-0963">Cytoplasm</keyword>
<protein>
    <recommendedName>
        <fullName evidence="6">Ribosomal RNA small subunit methyltransferase H</fullName>
        <ecNumber evidence="6">2.1.1.199</ecNumber>
    </recommendedName>
    <alternativeName>
        <fullName evidence="6">16S rRNA m(4)C1402 methyltransferase</fullName>
    </alternativeName>
    <alternativeName>
        <fullName evidence="6">rRNA (cytosine-N(4)-)-methyltransferase RsmH</fullName>
    </alternativeName>
</protein>
<dbReference type="Proteomes" id="UP000464378">
    <property type="component" value="Chromosome"/>
</dbReference>
<dbReference type="EMBL" id="LR586016">
    <property type="protein sequence ID" value="VIP03635.1"/>
    <property type="molecule type" value="Genomic_DNA"/>
</dbReference>
<reference evidence="8" key="1">
    <citation type="submission" date="2019-04" db="EMBL/GenBank/DDBJ databases">
        <authorList>
            <consortium name="Science for Life Laboratories"/>
        </authorList>
    </citation>
    <scope>NUCLEOTIDE SEQUENCE</scope>
    <source>
        <strain evidence="8">MBLW1</strain>
    </source>
</reference>
<dbReference type="HAMAP" id="MF_01007">
    <property type="entry name" value="16SrRNA_methyltr_H"/>
    <property type="match status" value="1"/>
</dbReference>
<keyword evidence="3 6" id="KW-0489">Methyltransferase</keyword>
<feature type="binding site" evidence="6">
    <location>
        <position position="72"/>
    </location>
    <ligand>
        <name>S-adenosyl-L-methionine</name>
        <dbReference type="ChEBI" id="CHEBI:59789"/>
    </ligand>
</feature>
<name>A0A6C2YRM2_9BACT</name>
<feature type="binding site" evidence="6">
    <location>
        <position position="127"/>
    </location>
    <ligand>
        <name>S-adenosyl-L-methionine</name>
        <dbReference type="ChEBI" id="CHEBI:59789"/>
    </ligand>
</feature>
<keyword evidence="5 6" id="KW-0949">S-adenosyl-L-methionine</keyword>
<feature type="region of interest" description="Disordered" evidence="7">
    <location>
        <begin position="1"/>
        <end position="24"/>
    </location>
</feature>
<dbReference type="GO" id="GO:0070475">
    <property type="term" value="P:rRNA base methylation"/>
    <property type="evidence" value="ECO:0007669"/>
    <property type="project" value="UniProtKB-UniRule"/>
</dbReference>
<evidence type="ECO:0000256" key="5">
    <source>
        <dbReference type="ARBA" id="ARBA00022691"/>
    </source>
</evidence>
<comment type="similarity">
    <text evidence="1 6">Belongs to the methyltransferase superfamily. RsmH family.</text>
</comment>
<dbReference type="InParanoid" id="A0A6C2YRM2"/>
<dbReference type="GO" id="GO:0071424">
    <property type="term" value="F:rRNA (cytosine-N4-)-methyltransferase activity"/>
    <property type="evidence" value="ECO:0007669"/>
    <property type="project" value="UniProtKB-UniRule"/>
</dbReference>
<evidence type="ECO:0000256" key="2">
    <source>
        <dbReference type="ARBA" id="ARBA00022552"/>
    </source>
</evidence>
<dbReference type="RefSeq" id="WP_162658806.1">
    <property type="nucleotide sequence ID" value="NZ_LR593887.1"/>
</dbReference>
<evidence type="ECO:0000256" key="7">
    <source>
        <dbReference type="SAM" id="MobiDB-lite"/>
    </source>
</evidence>
<keyword evidence="9" id="KW-1185">Reference proteome</keyword>
<dbReference type="Pfam" id="PF01795">
    <property type="entry name" value="Methyltransf_5"/>
    <property type="match status" value="1"/>
</dbReference>
<dbReference type="NCBIfam" id="TIGR00006">
    <property type="entry name" value="16S rRNA (cytosine(1402)-N(4))-methyltransferase RsmH"/>
    <property type="match status" value="1"/>
</dbReference>
<dbReference type="FunCoup" id="A0A6C2YRM2">
    <property type="interactions" value="516"/>
</dbReference>
<dbReference type="AlphaFoldDB" id="A0A6C2YRM2"/>
<comment type="function">
    <text evidence="6">Specifically methylates the N4 position of cytidine in position 1402 (C1402) of 16S rRNA.</text>
</comment>
<dbReference type="Gene3D" id="1.10.150.170">
    <property type="entry name" value="Putative methyltransferase TM0872, insert domain"/>
    <property type="match status" value="1"/>
</dbReference>